<sequence>MAREKRQKQSDGVVKASGPAQQGRQRAAAPPVDAKQRRSPRRWPPLGAAALALALAALLLALYAGRRADDLRRAAGGGGDVHGAVPPEPPAADGDRLLGPSFGLYPRGCRWREVTYANGSAQVDYLFWDYAVRNWTAARPPACVLRAHPRPGPRGWSFLNGTPRTEVTPHKTHVVYRNLWYNNGRWYALVDGPKHVAAWRFSRNQEISPLHVESARAFANAVAWRAVPGDTLLFDYAFFTHPTAIGHWWEMRISFKRPCDTFVLLHLQRRHLPEWVRAVVAVALGVGPSQQLPPVVLQEPTDNKYAQPAMPLEGVPRDEWVVFDRVLIVRDVFTGGSRSFASTEDAHEFRAAVYAHYGLPPPAPRAAVPRTVTFQRKRANRRVVNEAQLLALLSEFGAVSVVEFNASSSLHEQLLAMRGTGLFVSVHTSNLANAPFLQPGSAVVEFIPRHWSWMGLDRSFKEQTSTMGDIHHWAWRANGANESRYLRPRDAVRFEHWSKDACSSSEDCVEAQTESDLVVDLAALRALLEGRMPMVWAGARAAEAELPWPPEA</sequence>
<evidence type="ECO:0000313" key="8">
    <source>
        <dbReference type="Proteomes" id="UP000247498"/>
    </source>
</evidence>
<comment type="caution">
    <text evidence="7">The sequence shown here is derived from an EMBL/GenBank/DDBJ whole genome shotgun (WGS) entry which is preliminary data.</text>
</comment>
<dbReference type="PANTHER" id="PTHR20961:SF136">
    <property type="entry name" value="PROTEIN O-GLCNAC TRANSFERASE"/>
    <property type="match status" value="1"/>
</dbReference>
<gene>
    <name evidence="7" type="ORF">Rsub_06689</name>
</gene>
<dbReference type="InterPro" id="IPR007657">
    <property type="entry name" value="Glycosyltransferase_61"/>
</dbReference>
<dbReference type="STRING" id="307507.A0A2V0P3Y1"/>
<feature type="transmembrane region" description="Helical" evidence="5">
    <location>
        <begin position="45"/>
        <end position="64"/>
    </location>
</feature>
<dbReference type="Pfam" id="PF04577">
    <property type="entry name" value="Glyco_transf_61"/>
    <property type="match status" value="1"/>
</dbReference>
<keyword evidence="5" id="KW-0812">Transmembrane</keyword>
<feature type="compositionally biased region" description="Low complexity" evidence="4">
    <location>
        <begin position="18"/>
        <end position="31"/>
    </location>
</feature>
<dbReference type="OrthoDB" id="529273at2759"/>
<keyword evidence="3" id="KW-0325">Glycoprotein</keyword>
<accession>A0A2V0P3Y1</accession>
<evidence type="ECO:0000256" key="4">
    <source>
        <dbReference type="SAM" id="MobiDB-lite"/>
    </source>
</evidence>
<protein>
    <recommendedName>
        <fullName evidence="6">Glycosyltransferase 61 catalytic domain-containing protein</fullName>
    </recommendedName>
</protein>
<dbReference type="InterPro" id="IPR049625">
    <property type="entry name" value="Glyco_transf_61_cat"/>
</dbReference>
<organism evidence="7 8">
    <name type="scientific">Raphidocelis subcapitata</name>
    <dbReference type="NCBI Taxonomy" id="307507"/>
    <lineage>
        <taxon>Eukaryota</taxon>
        <taxon>Viridiplantae</taxon>
        <taxon>Chlorophyta</taxon>
        <taxon>core chlorophytes</taxon>
        <taxon>Chlorophyceae</taxon>
        <taxon>CS clade</taxon>
        <taxon>Sphaeropleales</taxon>
        <taxon>Selenastraceae</taxon>
        <taxon>Raphidocelis</taxon>
    </lineage>
</organism>
<feature type="region of interest" description="Disordered" evidence="4">
    <location>
        <begin position="1"/>
        <end position="41"/>
    </location>
</feature>
<evidence type="ECO:0000313" key="7">
    <source>
        <dbReference type="EMBL" id="GBF94574.1"/>
    </source>
</evidence>
<keyword evidence="2" id="KW-0808">Transferase</keyword>
<dbReference type="PANTHER" id="PTHR20961">
    <property type="entry name" value="GLYCOSYLTRANSFERASE"/>
    <property type="match status" value="1"/>
</dbReference>
<dbReference type="GO" id="GO:0005794">
    <property type="term" value="C:Golgi apparatus"/>
    <property type="evidence" value="ECO:0007669"/>
    <property type="project" value="UniProtKB-ARBA"/>
</dbReference>
<evidence type="ECO:0000256" key="1">
    <source>
        <dbReference type="ARBA" id="ARBA00022676"/>
    </source>
</evidence>
<name>A0A2V0P3Y1_9CHLO</name>
<keyword evidence="1" id="KW-0328">Glycosyltransferase</keyword>
<evidence type="ECO:0000256" key="2">
    <source>
        <dbReference type="ARBA" id="ARBA00022679"/>
    </source>
</evidence>
<feature type="domain" description="Glycosyltransferase 61 catalytic" evidence="6">
    <location>
        <begin position="321"/>
        <end position="444"/>
    </location>
</feature>
<dbReference type="InParanoid" id="A0A2V0P3Y1"/>
<keyword evidence="5" id="KW-0472">Membrane</keyword>
<feature type="region of interest" description="Disordered" evidence="4">
    <location>
        <begin position="77"/>
        <end position="97"/>
    </location>
</feature>
<evidence type="ECO:0000259" key="6">
    <source>
        <dbReference type="Pfam" id="PF04577"/>
    </source>
</evidence>
<dbReference type="Proteomes" id="UP000247498">
    <property type="component" value="Unassembled WGS sequence"/>
</dbReference>
<evidence type="ECO:0000256" key="3">
    <source>
        <dbReference type="ARBA" id="ARBA00023180"/>
    </source>
</evidence>
<dbReference type="AlphaFoldDB" id="A0A2V0P3Y1"/>
<proteinExistence type="predicted"/>
<evidence type="ECO:0000256" key="5">
    <source>
        <dbReference type="SAM" id="Phobius"/>
    </source>
</evidence>
<keyword evidence="8" id="KW-1185">Reference proteome</keyword>
<keyword evidence="5" id="KW-1133">Transmembrane helix</keyword>
<dbReference type="EMBL" id="BDRX01000053">
    <property type="protein sequence ID" value="GBF94574.1"/>
    <property type="molecule type" value="Genomic_DNA"/>
</dbReference>
<dbReference type="GO" id="GO:0016763">
    <property type="term" value="F:pentosyltransferase activity"/>
    <property type="evidence" value="ECO:0007669"/>
    <property type="project" value="UniProtKB-ARBA"/>
</dbReference>
<reference evidence="7 8" key="1">
    <citation type="journal article" date="2018" name="Sci. Rep.">
        <title>Raphidocelis subcapitata (=Pseudokirchneriella subcapitata) provides an insight into genome evolution and environmental adaptations in the Sphaeropleales.</title>
        <authorList>
            <person name="Suzuki S."/>
            <person name="Yamaguchi H."/>
            <person name="Nakajima N."/>
            <person name="Kawachi M."/>
        </authorList>
    </citation>
    <scope>NUCLEOTIDE SEQUENCE [LARGE SCALE GENOMIC DNA]</scope>
    <source>
        <strain evidence="7 8">NIES-35</strain>
    </source>
</reference>